<dbReference type="EMBL" id="LR797513">
    <property type="protein sequence ID" value="CAB4222411.1"/>
    <property type="molecule type" value="Genomic_DNA"/>
</dbReference>
<proteinExistence type="predicted"/>
<dbReference type="EMBL" id="LR796812">
    <property type="protein sequence ID" value="CAB4167149.1"/>
    <property type="molecule type" value="Genomic_DNA"/>
</dbReference>
<dbReference type="EMBL" id="LR797244">
    <property type="protein sequence ID" value="CAB4195210.1"/>
    <property type="molecule type" value="Genomic_DNA"/>
</dbReference>
<accession>A0A6J5P5T8</accession>
<organism evidence="1">
    <name type="scientific">uncultured Caudovirales phage</name>
    <dbReference type="NCBI Taxonomy" id="2100421"/>
    <lineage>
        <taxon>Viruses</taxon>
        <taxon>Duplodnaviria</taxon>
        <taxon>Heunggongvirae</taxon>
        <taxon>Uroviricota</taxon>
        <taxon>Caudoviricetes</taxon>
        <taxon>Peduoviridae</taxon>
        <taxon>Maltschvirus</taxon>
        <taxon>Maltschvirus maltsch</taxon>
    </lineage>
</organism>
<evidence type="ECO:0000313" key="1">
    <source>
        <dbReference type="EMBL" id="CAB4167149.1"/>
    </source>
</evidence>
<name>A0A6J5P5T8_9CAUD</name>
<evidence type="ECO:0000313" key="2">
    <source>
        <dbReference type="EMBL" id="CAB4195210.1"/>
    </source>
</evidence>
<gene>
    <name evidence="2" type="ORF">UFOVP1293_12</name>
    <name evidence="3" type="ORF">UFOVP1644_30</name>
    <name evidence="1" type="ORF">UFOVP860_3</name>
</gene>
<reference evidence="1" key="1">
    <citation type="submission" date="2020-04" db="EMBL/GenBank/DDBJ databases">
        <authorList>
            <person name="Chiriac C."/>
            <person name="Salcher M."/>
            <person name="Ghai R."/>
            <person name="Kavagutti S V."/>
        </authorList>
    </citation>
    <scope>NUCLEOTIDE SEQUENCE</scope>
</reference>
<sequence length="266" mass="29266">MTPLAHAIVKDGLLPPRTRSFIDKAGVLARMDDIHCFEVTEVVDVARSLVSPDGAPWRPERFSGMATETSFLPAPKTWLEWRRGDIRSGALLIESGARAEVRMAYRRGPTWGGSDRPFQIGLAAMGGDSLEMVVPADLNDEEGAELSALSVELHAFLALINTPRIIGRRQHMPHRGLERALLSGRSPLGRFPLHAWTEIKLEVNATENASDLAPVDAHLTGQKALHFCRAHLRLKMGRVEIVRAHWRGDASLGIKRSRYAVVPAAA</sequence>
<protein>
    <submittedName>
        <fullName evidence="1">Uncharacterized protein</fullName>
    </submittedName>
</protein>
<evidence type="ECO:0000313" key="3">
    <source>
        <dbReference type="EMBL" id="CAB4222411.1"/>
    </source>
</evidence>